<reference evidence="2 3" key="1">
    <citation type="journal article" date="2019" name="Int. J. Syst. Evol. Microbiol.">
        <title>The Global Catalogue of Microorganisms (GCM) 10K type strain sequencing project: providing services to taxonomists for standard genome sequencing and annotation.</title>
        <authorList>
            <consortium name="The Broad Institute Genomics Platform"/>
            <consortium name="The Broad Institute Genome Sequencing Center for Infectious Disease"/>
            <person name="Wu L."/>
            <person name="Ma J."/>
        </authorList>
    </citation>
    <scope>NUCLEOTIDE SEQUENCE [LARGE SCALE GENOMIC DNA]</scope>
    <source>
        <strain evidence="2 3">JCM 13023</strain>
    </source>
</reference>
<evidence type="ECO:0000313" key="3">
    <source>
        <dbReference type="Proteomes" id="UP001500653"/>
    </source>
</evidence>
<dbReference type="Proteomes" id="UP001500653">
    <property type="component" value="Unassembled WGS sequence"/>
</dbReference>
<evidence type="ECO:0000259" key="1">
    <source>
        <dbReference type="Pfam" id="PF00899"/>
    </source>
</evidence>
<dbReference type="PANTHER" id="PTHR43267">
    <property type="entry name" value="TRNA THREONYLCARBAMOYLADENOSINE DEHYDRATASE"/>
    <property type="match status" value="1"/>
</dbReference>
<dbReference type="EMBL" id="BAAALN010000005">
    <property type="protein sequence ID" value="GAA1236932.1"/>
    <property type="molecule type" value="Genomic_DNA"/>
</dbReference>
<dbReference type="SUPFAM" id="SSF69572">
    <property type="entry name" value="Activating enzymes of the ubiquitin-like proteins"/>
    <property type="match status" value="1"/>
</dbReference>
<evidence type="ECO:0000313" key="2">
    <source>
        <dbReference type="EMBL" id="GAA1236932.1"/>
    </source>
</evidence>
<gene>
    <name evidence="2" type="ORF">GCM10009676_21560</name>
</gene>
<sequence length="328" mass="35655">MGVAMIDVDVATVDEARNLDPGAYYQHLVYRNKGLVPAQVQQRIHAAKVLVAGCGSVGGAAVQPLARVGFRDFRVADTGTYELNNLNRQTAFLDDLGKNKAAAAAEAITRINPYTDVSVYDTGVTRENAAALVDGVDVIVDGVDVTTKSGFAAKIALHEAALAQHKPLITGWDLAGVMCAQFFDYRQIRAIFDGAIDSAELDSLTVWEAVFRIAPMRHMPASMLFELSKNIADPDYSVPQLPEAAWQFGSLACHMAVRAISGKKIPRNVPVDVHWQTSTLDEHLEQLVKKPLGYATLVRTLGPARSLLSLTSARSWAGRLISRRHPPR</sequence>
<feature type="domain" description="THIF-type NAD/FAD binding fold" evidence="1">
    <location>
        <begin position="35"/>
        <end position="171"/>
    </location>
</feature>
<dbReference type="PANTHER" id="PTHR43267:SF1">
    <property type="entry name" value="TRNA THREONYLCARBAMOYLADENOSINE DEHYDRATASE"/>
    <property type="match status" value="1"/>
</dbReference>
<dbReference type="Gene3D" id="3.40.50.720">
    <property type="entry name" value="NAD(P)-binding Rossmann-like Domain"/>
    <property type="match status" value="1"/>
</dbReference>
<protein>
    <recommendedName>
        <fullName evidence="1">THIF-type NAD/FAD binding fold domain-containing protein</fullName>
    </recommendedName>
</protein>
<accession>A0ABN1W868</accession>
<comment type="caution">
    <text evidence="2">The sequence shown here is derived from an EMBL/GenBank/DDBJ whole genome shotgun (WGS) entry which is preliminary data.</text>
</comment>
<dbReference type="Pfam" id="PF00899">
    <property type="entry name" value="ThiF"/>
    <property type="match status" value="1"/>
</dbReference>
<name>A0ABN1W868_9PSEU</name>
<organism evidence="2 3">
    <name type="scientific">Prauserella halophila</name>
    <dbReference type="NCBI Taxonomy" id="185641"/>
    <lineage>
        <taxon>Bacteria</taxon>
        <taxon>Bacillati</taxon>
        <taxon>Actinomycetota</taxon>
        <taxon>Actinomycetes</taxon>
        <taxon>Pseudonocardiales</taxon>
        <taxon>Pseudonocardiaceae</taxon>
        <taxon>Prauserella</taxon>
    </lineage>
</organism>
<proteinExistence type="predicted"/>
<dbReference type="InterPro" id="IPR045886">
    <property type="entry name" value="ThiF/MoeB/HesA"/>
</dbReference>
<dbReference type="InterPro" id="IPR000594">
    <property type="entry name" value="ThiF_NAD_FAD-bd"/>
</dbReference>
<keyword evidence="3" id="KW-1185">Reference proteome</keyword>
<dbReference type="InterPro" id="IPR035985">
    <property type="entry name" value="Ubiquitin-activating_enz"/>
</dbReference>